<comment type="caution">
    <text evidence="2">The sequence shown here is derived from an EMBL/GenBank/DDBJ whole genome shotgun (WGS) entry which is preliminary data.</text>
</comment>
<keyword evidence="3" id="KW-1185">Reference proteome</keyword>
<reference evidence="2 3" key="1">
    <citation type="submission" date="2024-09" db="EMBL/GenBank/DDBJ databases">
        <authorList>
            <person name="Sun Q."/>
            <person name="Mori K."/>
        </authorList>
    </citation>
    <scope>NUCLEOTIDE SEQUENCE [LARGE SCALE GENOMIC DNA]</scope>
    <source>
        <strain evidence="2 3">CCM 8626</strain>
    </source>
</reference>
<evidence type="ECO:0000313" key="2">
    <source>
        <dbReference type="EMBL" id="MFC0228938.1"/>
    </source>
</evidence>
<accession>A0ABV6EJB2</accession>
<name>A0ABV6EJB2_9GAMM</name>
<proteinExistence type="predicted"/>
<dbReference type="RefSeq" id="WP_380679229.1">
    <property type="nucleotide sequence ID" value="NZ_JBHLXG010000031.1"/>
</dbReference>
<sequence>CLHCQEEHIKNRQLHNLNYSLKVLAPLALIFISSSSLADTQCGPFLITPGPDDGWFRVNNAKPESQKVTFLKQKEDYNNIKVVWRMTTSQPGLWIAMEYIKRDGKAFLNTQQLRASMNAPKVFGTYDCVRIK</sequence>
<evidence type="ECO:0000313" key="3">
    <source>
        <dbReference type="Proteomes" id="UP001589792"/>
    </source>
</evidence>
<evidence type="ECO:0008006" key="4">
    <source>
        <dbReference type="Google" id="ProtNLM"/>
    </source>
</evidence>
<gene>
    <name evidence="2" type="ORF">ACFFJ3_21015</name>
</gene>
<feature type="signal peptide" evidence="1">
    <location>
        <begin position="1"/>
        <end position="38"/>
    </location>
</feature>
<keyword evidence="1" id="KW-0732">Signal</keyword>
<evidence type="ECO:0000256" key="1">
    <source>
        <dbReference type="SAM" id="SignalP"/>
    </source>
</evidence>
<dbReference type="EMBL" id="JBHLXG010000031">
    <property type="protein sequence ID" value="MFC0228938.1"/>
    <property type="molecule type" value="Genomic_DNA"/>
</dbReference>
<organism evidence="2 3">
    <name type="scientific">Serratia aquatilis</name>
    <dbReference type="NCBI Taxonomy" id="1737515"/>
    <lineage>
        <taxon>Bacteria</taxon>
        <taxon>Pseudomonadati</taxon>
        <taxon>Pseudomonadota</taxon>
        <taxon>Gammaproteobacteria</taxon>
        <taxon>Enterobacterales</taxon>
        <taxon>Yersiniaceae</taxon>
        <taxon>Serratia</taxon>
    </lineage>
</organism>
<protein>
    <recommendedName>
        <fullName evidence="4">Secreted protein</fullName>
    </recommendedName>
</protein>
<feature type="chain" id="PRO_5045848171" description="Secreted protein" evidence="1">
    <location>
        <begin position="39"/>
        <end position="132"/>
    </location>
</feature>
<dbReference type="Proteomes" id="UP001589792">
    <property type="component" value="Unassembled WGS sequence"/>
</dbReference>
<feature type="non-terminal residue" evidence="2">
    <location>
        <position position="1"/>
    </location>
</feature>